<evidence type="ECO:0000256" key="1">
    <source>
        <dbReference type="ARBA" id="ARBA00022679"/>
    </source>
</evidence>
<dbReference type="PANTHER" id="PTHR43877">
    <property type="entry name" value="AMINOALKYLPHOSPHONATE N-ACETYLTRANSFERASE-RELATED-RELATED"/>
    <property type="match status" value="1"/>
</dbReference>
<evidence type="ECO:0000259" key="3">
    <source>
        <dbReference type="PROSITE" id="PS51186"/>
    </source>
</evidence>
<gene>
    <name evidence="4" type="ORF">GCM10023200_27780</name>
</gene>
<feature type="domain" description="N-acetyltransferase" evidence="3">
    <location>
        <begin position="13"/>
        <end position="188"/>
    </location>
</feature>
<proteinExistence type="predicted"/>
<dbReference type="InterPro" id="IPR000182">
    <property type="entry name" value="GNAT_dom"/>
</dbReference>
<keyword evidence="2" id="KW-0012">Acyltransferase</keyword>
<keyword evidence="5" id="KW-1185">Reference proteome</keyword>
<organism evidence="4 5">
    <name type="scientific">Actinomycetospora chlora</name>
    <dbReference type="NCBI Taxonomy" id="663608"/>
    <lineage>
        <taxon>Bacteria</taxon>
        <taxon>Bacillati</taxon>
        <taxon>Actinomycetota</taxon>
        <taxon>Actinomycetes</taxon>
        <taxon>Pseudonocardiales</taxon>
        <taxon>Pseudonocardiaceae</taxon>
        <taxon>Actinomycetospora</taxon>
    </lineage>
</organism>
<comment type="caution">
    <text evidence="4">The sequence shown here is derived from an EMBL/GenBank/DDBJ whole genome shotgun (WGS) entry which is preliminary data.</text>
</comment>
<keyword evidence="1" id="KW-0808">Transferase</keyword>
<dbReference type="EMBL" id="BAABHO010000020">
    <property type="protein sequence ID" value="GAA4791085.1"/>
    <property type="molecule type" value="Genomic_DNA"/>
</dbReference>
<dbReference type="InterPro" id="IPR050832">
    <property type="entry name" value="Bact_Acetyltransf"/>
</dbReference>
<dbReference type="Gene3D" id="3.40.630.30">
    <property type="match status" value="1"/>
</dbReference>
<evidence type="ECO:0000313" key="4">
    <source>
        <dbReference type="EMBL" id="GAA4791085.1"/>
    </source>
</evidence>
<accession>A0ABP9B5Z7</accession>
<reference evidence="5" key="1">
    <citation type="journal article" date="2019" name="Int. J. Syst. Evol. Microbiol.">
        <title>The Global Catalogue of Microorganisms (GCM) 10K type strain sequencing project: providing services to taxonomists for standard genome sequencing and annotation.</title>
        <authorList>
            <consortium name="The Broad Institute Genomics Platform"/>
            <consortium name="The Broad Institute Genome Sequencing Center for Infectious Disease"/>
            <person name="Wu L."/>
            <person name="Ma J."/>
        </authorList>
    </citation>
    <scope>NUCLEOTIDE SEQUENCE [LARGE SCALE GENOMIC DNA]</scope>
    <source>
        <strain evidence="5">JCM 17979</strain>
    </source>
</reference>
<dbReference type="PANTHER" id="PTHR43877:SF1">
    <property type="entry name" value="ACETYLTRANSFERASE"/>
    <property type="match status" value="1"/>
</dbReference>
<dbReference type="InterPro" id="IPR016181">
    <property type="entry name" value="Acyl_CoA_acyltransferase"/>
</dbReference>
<protein>
    <submittedName>
        <fullName evidence="4">GNAT family N-acetyltransferase</fullName>
    </submittedName>
</protein>
<evidence type="ECO:0000256" key="2">
    <source>
        <dbReference type="ARBA" id="ARBA00023315"/>
    </source>
</evidence>
<dbReference type="Pfam" id="PF00583">
    <property type="entry name" value="Acetyltransf_1"/>
    <property type="match status" value="1"/>
</dbReference>
<evidence type="ECO:0000313" key="5">
    <source>
        <dbReference type="Proteomes" id="UP001500928"/>
    </source>
</evidence>
<sequence>MTGIPRLCGMALASVRPAAPDDAPLIARVQRTVWTSAYADMLPPGAVAGFDEAAVAGGWADPIAAGAVWVATEGDALVGFCAAGPATPDDLADAGGAVPDDAGSVAVVAALLVEPRWGRRGHGGRLLVEAAAALRTAGATRAVAWVPERDTASRRFYERAGWDPDGTVRTLDAGGRPLREIRVDGTLDLEFRPEPSLDDLDLPLLS</sequence>
<name>A0ABP9B5Z7_9PSEU</name>
<dbReference type="SUPFAM" id="SSF55729">
    <property type="entry name" value="Acyl-CoA N-acyltransferases (Nat)"/>
    <property type="match status" value="1"/>
</dbReference>
<dbReference type="PROSITE" id="PS51186">
    <property type="entry name" value="GNAT"/>
    <property type="match status" value="1"/>
</dbReference>
<dbReference type="Proteomes" id="UP001500928">
    <property type="component" value="Unassembled WGS sequence"/>
</dbReference>